<dbReference type="PANTHER" id="PTHR28244:SF1">
    <property type="entry name" value="RNA POLYMERASE I-SPECIFIC TRANSCRIPTION INITIATION FACTOR RRN11"/>
    <property type="match status" value="1"/>
</dbReference>
<feature type="compositionally biased region" description="Basic and acidic residues" evidence="1">
    <location>
        <begin position="63"/>
        <end position="76"/>
    </location>
</feature>
<name>A0A395S7P4_9HYPO</name>
<dbReference type="EMBL" id="PXOG01000195">
    <property type="protein sequence ID" value="RGP68330.1"/>
    <property type="molecule type" value="Genomic_DNA"/>
</dbReference>
<comment type="caution">
    <text evidence="2">The sequence shown here is derived from an EMBL/GenBank/DDBJ whole genome shotgun (WGS) entry which is preliminary data.</text>
</comment>
<dbReference type="GO" id="GO:0017025">
    <property type="term" value="F:TBP-class protein binding"/>
    <property type="evidence" value="ECO:0007669"/>
    <property type="project" value="TreeGrafter"/>
</dbReference>
<dbReference type="GO" id="GO:0001164">
    <property type="term" value="F:RNA polymerase I core promoter sequence-specific DNA binding"/>
    <property type="evidence" value="ECO:0007669"/>
    <property type="project" value="InterPro"/>
</dbReference>
<dbReference type="Pfam" id="PF04090">
    <property type="entry name" value="Rrn11"/>
    <property type="match status" value="1"/>
</dbReference>
<proteinExistence type="predicted"/>
<sequence>MTSLLDPPFFSQQNQSNKRKRPEATDDDFPSSLPTDSINPLSHSPGIVAQFAIAGLSETDEDPSQRIRDFPHRGLVEHGTSAVEAESDEDPETEGDEAARPKSKKATSRKRGGHFDVLLQSTHNFLDRGEIEKAARTYGLLLQLRPSGLPIDVRHHDLWAIGAEILMREGEDSSQEREEDHEKASIPMKRWGRAANMGKVKAYFDTLIQQHPYDYKTPKIVSAFDFWIAMFSCEIYNTHAEHILALEQLSSGANEDCRRESFGHDDSFGSDDTESFEAGQMRQKDELRLQALSAMQDITKRMDVLMQDMPYSRNQQYLRLRAMASLYIADLVVPIGSVSMHQAQQGEQARLMEQDRARKSLMRIVTYGGELDNTALKVLNPSEDSEGDTSLSLYSSLPIRGL</sequence>
<dbReference type="InterPro" id="IPR007224">
    <property type="entry name" value="TIF_Rrn11"/>
</dbReference>
<feature type="region of interest" description="Disordered" evidence="1">
    <location>
        <begin position="1"/>
        <end position="111"/>
    </location>
</feature>
<dbReference type="InterPro" id="IPR053029">
    <property type="entry name" value="RNA_pol_I-specific_init_factor"/>
</dbReference>
<dbReference type="OrthoDB" id="2159786at2759"/>
<accession>A0A395S7P4</accession>
<dbReference type="Proteomes" id="UP000266234">
    <property type="component" value="Unassembled WGS sequence"/>
</dbReference>
<feature type="compositionally biased region" description="Basic residues" evidence="1">
    <location>
        <begin position="101"/>
        <end position="111"/>
    </location>
</feature>
<dbReference type="PANTHER" id="PTHR28244">
    <property type="entry name" value="RNA POLYMERASE I-SPECIFIC TRANSCRIPTION INITIATION FACTOR RRN11"/>
    <property type="match status" value="1"/>
</dbReference>
<dbReference type="GO" id="GO:0042790">
    <property type="term" value="P:nucleolar large rRNA transcription by RNA polymerase I"/>
    <property type="evidence" value="ECO:0007669"/>
    <property type="project" value="TreeGrafter"/>
</dbReference>
<organism evidence="2 3">
    <name type="scientific">Fusarium longipes</name>
    <dbReference type="NCBI Taxonomy" id="694270"/>
    <lineage>
        <taxon>Eukaryota</taxon>
        <taxon>Fungi</taxon>
        <taxon>Dikarya</taxon>
        <taxon>Ascomycota</taxon>
        <taxon>Pezizomycotina</taxon>
        <taxon>Sordariomycetes</taxon>
        <taxon>Hypocreomycetidae</taxon>
        <taxon>Hypocreales</taxon>
        <taxon>Nectriaceae</taxon>
        <taxon>Fusarium</taxon>
    </lineage>
</organism>
<dbReference type="STRING" id="694270.A0A395S7P4"/>
<evidence type="ECO:0000313" key="3">
    <source>
        <dbReference type="Proteomes" id="UP000266234"/>
    </source>
</evidence>
<feature type="compositionally biased region" description="Polar residues" evidence="1">
    <location>
        <begin position="32"/>
        <end position="42"/>
    </location>
</feature>
<gene>
    <name evidence="2" type="ORF">FLONG3_8202</name>
</gene>
<feature type="compositionally biased region" description="Acidic residues" evidence="1">
    <location>
        <begin position="85"/>
        <end position="96"/>
    </location>
</feature>
<evidence type="ECO:0008006" key="4">
    <source>
        <dbReference type="Google" id="ProtNLM"/>
    </source>
</evidence>
<keyword evidence="3" id="KW-1185">Reference proteome</keyword>
<dbReference type="GO" id="GO:0070860">
    <property type="term" value="C:RNA polymerase I core factor complex"/>
    <property type="evidence" value="ECO:0007669"/>
    <property type="project" value="TreeGrafter"/>
</dbReference>
<dbReference type="GO" id="GO:0001181">
    <property type="term" value="F:RNA polymerase I general transcription initiation factor activity"/>
    <property type="evidence" value="ECO:0007669"/>
    <property type="project" value="InterPro"/>
</dbReference>
<dbReference type="AlphaFoldDB" id="A0A395S7P4"/>
<reference evidence="2 3" key="1">
    <citation type="journal article" date="2018" name="PLoS Pathog.">
        <title>Evolution of structural diversity of trichothecenes, a family of toxins produced by plant pathogenic and entomopathogenic fungi.</title>
        <authorList>
            <person name="Proctor R.H."/>
            <person name="McCormick S.P."/>
            <person name="Kim H.S."/>
            <person name="Cardoza R.E."/>
            <person name="Stanley A.M."/>
            <person name="Lindo L."/>
            <person name="Kelly A."/>
            <person name="Brown D.W."/>
            <person name="Lee T."/>
            <person name="Vaughan M.M."/>
            <person name="Alexander N.J."/>
            <person name="Busman M."/>
            <person name="Gutierrez S."/>
        </authorList>
    </citation>
    <scope>NUCLEOTIDE SEQUENCE [LARGE SCALE GENOMIC DNA]</scope>
    <source>
        <strain evidence="2 3">NRRL 20695</strain>
    </source>
</reference>
<protein>
    <recommendedName>
        <fullName evidence="4">Transcription factor</fullName>
    </recommendedName>
</protein>
<evidence type="ECO:0000256" key="1">
    <source>
        <dbReference type="SAM" id="MobiDB-lite"/>
    </source>
</evidence>
<evidence type="ECO:0000313" key="2">
    <source>
        <dbReference type="EMBL" id="RGP68330.1"/>
    </source>
</evidence>